<evidence type="ECO:0000313" key="1">
    <source>
        <dbReference type="EMBL" id="VAW57974.1"/>
    </source>
</evidence>
<sequence>MCQPDHPSQYPALKYFLYLYKNNNELQACCQKLDKAKTPEELTLIYTQALPLIEKNMWQKEINDSELKYYQQLFHEMESFISHNEDKLRHQFIVAIPVADRPQHLNTCLLSLLNLCKAYNYGGFKEGKYRKIRALIADDSKHEKNRIKHREIAQKYSKKGLEVIYSGQSEQKKIAEKYHLNDILKRATSDSFHHKGASTTRNITYLKLREISENNEKTLFYFIDSDQEFQIKPQPSKSDKNLYSINYLYYLNQIFSLESIVMLTGKVVGDPPVSPSVMTANFLDDILNFITRISEVKPEQNCLFHRGNKCKHGDASYHDMADLFGFKISAESQQYNCPLQGEHNHIQCFSDLSTKLSQFFDGAHPTRKSYYEYKNALLSIAPARTVYTGNYIFNRQGLKYFIPFSNLKLRMAGPTLGRIIKADIGDQFVSSNLPMLHTRTVKSTGQSEFRPGIKHLNSHKDKKIDLSIEFGRQFFGDVMLFSIEELSMRGYPREHIKPEVISDIVSNTIKTMLEKYNIKHNEIMVKINTLKSLLNNQKSWWNQTSDMKPEKKLFITFINNIEYNFGREARAYAFINSAEERSAYQQKISSAIATYNADMKIWQEIIR</sequence>
<accession>A0A3B0XPA1</accession>
<protein>
    <submittedName>
        <fullName evidence="1">Uncharacterized protein</fullName>
    </submittedName>
</protein>
<dbReference type="EMBL" id="UOFG01000008">
    <property type="protein sequence ID" value="VAW57974.1"/>
    <property type="molecule type" value="Genomic_DNA"/>
</dbReference>
<proteinExistence type="predicted"/>
<organism evidence="1">
    <name type="scientific">hydrothermal vent metagenome</name>
    <dbReference type="NCBI Taxonomy" id="652676"/>
    <lineage>
        <taxon>unclassified sequences</taxon>
        <taxon>metagenomes</taxon>
        <taxon>ecological metagenomes</taxon>
    </lineage>
</organism>
<gene>
    <name evidence="1" type="ORF">MNBD_GAMMA11-2881</name>
</gene>
<dbReference type="AlphaFoldDB" id="A0A3B0XPA1"/>
<name>A0A3B0XPA1_9ZZZZ</name>
<reference evidence="1" key="1">
    <citation type="submission" date="2018-06" db="EMBL/GenBank/DDBJ databases">
        <authorList>
            <person name="Zhirakovskaya E."/>
        </authorList>
    </citation>
    <scope>NUCLEOTIDE SEQUENCE</scope>
</reference>